<evidence type="ECO:0000256" key="3">
    <source>
        <dbReference type="ARBA" id="ARBA00007931"/>
    </source>
</evidence>
<dbReference type="Proteomes" id="UP000000383">
    <property type="component" value="Chromosome"/>
</dbReference>
<dbReference type="STRING" id="666681.M301_1319"/>
<keyword evidence="11" id="KW-0479">Metal-binding</keyword>
<evidence type="ECO:0000256" key="5">
    <source>
        <dbReference type="ARBA" id="ARBA00022692"/>
    </source>
</evidence>
<dbReference type="Pfam" id="PF02163">
    <property type="entry name" value="Peptidase_M50"/>
    <property type="match status" value="1"/>
</dbReference>
<feature type="transmembrane region" description="Helical" evidence="11">
    <location>
        <begin position="384"/>
        <end position="406"/>
    </location>
</feature>
<dbReference type="InterPro" id="IPR041489">
    <property type="entry name" value="PDZ_6"/>
</dbReference>
<feature type="domain" description="PDZ" evidence="12">
    <location>
        <begin position="124"/>
        <end position="195"/>
    </location>
</feature>
<comment type="subcellular location">
    <subcellularLocation>
        <location evidence="2">Membrane</location>
        <topology evidence="2">Multi-pass membrane protein</topology>
    </subcellularLocation>
</comment>
<protein>
    <recommendedName>
        <fullName evidence="11">Zinc metalloprotease</fullName>
        <ecNumber evidence="11">3.4.24.-</ecNumber>
    </recommendedName>
</protein>
<dbReference type="RefSeq" id="WP_013148016.1">
    <property type="nucleotide sequence ID" value="NC_014207.1"/>
</dbReference>
<dbReference type="SMART" id="SM00228">
    <property type="entry name" value="PDZ"/>
    <property type="match status" value="2"/>
</dbReference>
<dbReference type="Pfam" id="PF17820">
    <property type="entry name" value="PDZ_6"/>
    <property type="match status" value="1"/>
</dbReference>
<dbReference type="NCBIfam" id="TIGR00054">
    <property type="entry name" value="RIP metalloprotease RseP"/>
    <property type="match status" value="1"/>
</dbReference>
<organism evidence="13 14">
    <name type="scientific">Methylotenera versatilis (strain 301)</name>
    <dbReference type="NCBI Taxonomy" id="666681"/>
    <lineage>
        <taxon>Bacteria</taxon>
        <taxon>Pseudomonadati</taxon>
        <taxon>Pseudomonadota</taxon>
        <taxon>Betaproteobacteria</taxon>
        <taxon>Nitrosomonadales</taxon>
        <taxon>Methylophilaceae</taxon>
        <taxon>Methylotenera</taxon>
    </lineage>
</organism>
<comment type="similarity">
    <text evidence="3 11">Belongs to the peptidase M50B family.</text>
</comment>
<dbReference type="InterPro" id="IPR004387">
    <property type="entry name" value="Pept_M50_Zn"/>
</dbReference>
<dbReference type="EC" id="3.4.24.-" evidence="11"/>
<evidence type="ECO:0000256" key="7">
    <source>
        <dbReference type="ARBA" id="ARBA00022833"/>
    </source>
</evidence>
<dbReference type="GO" id="GO:0006508">
    <property type="term" value="P:proteolysis"/>
    <property type="evidence" value="ECO:0007669"/>
    <property type="project" value="UniProtKB-KW"/>
</dbReference>
<dbReference type="CDD" id="cd06163">
    <property type="entry name" value="S2P-M50_PDZ_RseP-like"/>
    <property type="match status" value="2"/>
</dbReference>
<dbReference type="PANTHER" id="PTHR42837">
    <property type="entry name" value="REGULATOR OF SIGMA-E PROTEASE RSEP"/>
    <property type="match status" value="1"/>
</dbReference>
<reference evidence="14" key="1">
    <citation type="submission" date="2010-05" db="EMBL/GenBank/DDBJ databases">
        <title>Complete sequence of Methylotenera sp. 301.</title>
        <authorList>
            <person name="Lucas S."/>
            <person name="Copeland A."/>
            <person name="Lapidus A."/>
            <person name="Cheng J.-F."/>
            <person name="Bruce D."/>
            <person name="Goodwin L."/>
            <person name="Pitluck S."/>
            <person name="Clum A."/>
            <person name="Land M."/>
            <person name="Hauser L."/>
            <person name="Kyrpides N."/>
            <person name="Ivanova N."/>
            <person name="Chistoservova L."/>
            <person name="Kalyuzhnaya M."/>
            <person name="Woyke T."/>
        </authorList>
    </citation>
    <scope>NUCLEOTIDE SEQUENCE [LARGE SCALE GENOMIC DNA]</scope>
    <source>
        <strain evidence="14">301</strain>
    </source>
</reference>
<dbReference type="GO" id="GO:0004222">
    <property type="term" value="F:metalloendopeptidase activity"/>
    <property type="evidence" value="ECO:0007669"/>
    <property type="project" value="InterPro"/>
</dbReference>
<dbReference type="Gene3D" id="2.30.42.10">
    <property type="match status" value="2"/>
</dbReference>
<evidence type="ECO:0000256" key="4">
    <source>
        <dbReference type="ARBA" id="ARBA00022670"/>
    </source>
</evidence>
<feature type="transmembrane region" description="Helical" evidence="11">
    <location>
        <begin position="434"/>
        <end position="452"/>
    </location>
</feature>
<gene>
    <name evidence="13" type="ordered locus">M301_1319</name>
</gene>
<keyword evidence="14" id="KW-1185">Reference proteome</keyword>
<evidence type="ECO:0000256" key="11">
    <source>
        <dbReference type="RuleBase" id="RU362031"/>
    </source>
</evidence>
<keyword evidence="4 13" id="KW-0645">Protease</keyword>
<evidence type="ECO:0000256" key="6">
    <source>
        <dbReference type="ARBA" id="ARBA00022801"/>
    </source>
</evidence>
<dbReference type="KEGG" id="meh:M301_1319"/>
<dbReference type="InterPro" id="IPR001478">
    <property type="entry name" value="PDZ"/>
</dbReference>
<dbReference type="InterPro" id="IPR008915">
    <property type="entry name" value="Peptidase_M50"/>
</dbReference>
<sequence length="461" mass="50534">MIMALTFLLTMSILVTVHEYGHYQVAKWCGVRILKFSIGFGKPLWVKRFGKDKTEFVIAAIPLGGYVKMLDEREVGAESTLESPPATYSAEELTRAFNRQSVAKRIAIVMAGPMANLLLAIGLYWILFTMGIVGMKPILGKVIAQSPAAIANFTYGETIQKINGKDVASWQEVSWILLNESLKNNSVEIEASSSNETHIHQLDLSHVDPEAAAKDILTASGLTINQPDVPAKIGEVTKNGIADLAGLRANDLVLSVNKTKVSVWGDFVQEVRRNPNKTLAIEVLRNSNVLNMTVKPEQFTENGKTFGRIGVAFKMDEAEQDKLFVTTHYSMPEAFIKATEKTWDISVFTLKMLGKMLTGQTSLKGVSGPLTIASYAGQSSQMGLNVFIGFLALISISIGVLNLLPIPVLDGGHLMYYIVEIFTGKPTSDFALNIGQRIGFFLLGCMMILAFYNDINRLITG</sequence>
<evidence type="ECO:0000256" key="1">
    <source>
        <dbReference type="ARBA" id="ARBA00001947"/>
    </source>
</evidence>
<dbReference type="eggNOG" id="COG0750">
    <property type="taxonomic scope" value="Bacteria"/>
</dbReference>
<dbReference type="HOGENOM" id="CLU_025778_0_1_4"/>
<evidence type="ECO:0000259" key="12">
    <source>
        <dbReference type="SMART" id="SM00228"/>
    </source>
</evidence>
<feature type="domain" description="PDZ" evidence="12">
    <location>
        <begin position="218"/>
        <end position="287"/>
    </location>
</feature>
<accession>D7DI17</accession>
<evidence type="ECO:0000256" key="9">
    <source>
        <dbReference type="ARBA" id="ARBA00023049"/>
    </source>
</evidence>
<comment type="cofactor">
    <cofactor evidence="1 11">
        <name>Zn(2+)</name>
        <dbReference type="ChEBI" id="CHEBI:29105"/>
    </cofactor>
</comment>
<evidence type="ECO:0000256" key="2">
    <source>
        <dbReference type="ARBA" id="ARBA00004141"/>
    </source>
</evidence>
<keyword evidence="5 11" id="KW-0812">Transmembrane</keyword>
<evidence type="ECO:0000256" key="10">
    <source>
        <dbReference type="ARBA" id="ARBA00023136"/>
    </source>
</evidence>
<dbReference type="GO" id="GO:0016020">
    <property type="term" value="C:membrane"/>
    <property type="evidence" value="ECO:0007669"/>
    <property type="project" value="UniProtKB-SubCell"/>
</dbReference>
<keyword evidence="10 11" id="KW-0472">Membrane</keyword>
<proteinExistence type="inferred from homology"/>
<dbReference type="AlphaFoldDB" id="D7DI17"/>
<reference evidence="13 14" key="2">
    <citation type="journal article" date="2011" name="J. Bacteriol.">
        <title>Genomes of three methylotrophs from a single niche uncover genetic and metabolic divergence of Methylophilaceae.</title>
        <authorList>
            <person name="Lapidus A."/>
            <person name="Clum A."/>
            <person name="Labutti K."/>
            <person name="Kaluzhnaya M.G."/>
            <person name="Lim S."/>
            <person name="Beck D.A."/>
            <person name="Glavina Del Rio T."/>
            <person name="Nolan M."/>
            <person name="Mavromatis K."/>
            <person name="Huntemann M."/>
            <person name="Lucas S."/>
            <person name="Lidstrom M.E."/>
            <person name="Ivanova N."/>
            <person name="Chistoserdova L."/>
        </authorList>
    </citation>
    <scope>NUCLEOTIDE SEQUENCE [LARGE SCALE GENOMIC DNA]</scope>
    <source>
        <strain evidence="13 14">301</strain>
    </source>
</reference>
<dbReference type="PANTHER" id="PTHR42837:SF2">
    <property type="entry name" value="MEMBRANE METALLOPROTEASE ARASP2, CHLOROPLASTIC-RELATED"/>
    <property type="match status" value="1"/>
</dbReference>
<dbReference type="GO" id="GO:0046872">
    <property type="term" value="F:metal ion binding"/>
    <property type="evidence" value="ECO:0007669"/>
    <property type="project" value="UniProtKB-KW"/>
</dbReference>
<keyword evidence="8 11" id="KW-1133">Transmembrane helix</keyword>
<evidence type="ECO:0000313" key="14">
    <source>
        <dbReference type="Proteomes" id="UP000000383"/>
    </source>
</evidence>
<keyword evidence="6 11" id="KW-0378">Hydrolase</keyword>
<dbReference type="CDD" id="cd23081">
    <property type="entry name" value="cpPDZ_EcRseP-like"/>
    <property type="match status" value="1"/>
</dbReference>
<dbReference type="OrthoDB" id="9782003at2"/>
<name>D7DI17_METV0</name>
<feature type="transmembrane region" description="Helical" evidence="11">
    <location>
        <begin position="106"/>
        <end position="127"/>
    </location>
</feature>
<dbReference type="EMBL" id="CP002056">
    <property type="protein sequence ID" value="ADI29702.1"/>
    <property type="molecule type" value="Genomic_DNA"/>
</dbReference>
<evidence type="ECO:0000256" key="8">
    <source>
        <dbReference type="ARBA" id="ARBA00022989"/>
    </source>
</evidence>
<keyword evidence="7 11" id="KW-0862">Zinc</keyword>
<keyword evidence="9 11" id="KW-0482">Metalloprotease</keyword>
<dbReference type="InterPro" id="IPR036034">
    <property type="entry name" value="PDZ_sf"/>
</dbReference>
<dbReference type="SUPFAM" id="SSF50156">
    <property type="entry name" value="PDZ domain-like"/>
    <property type="match status" value="2"/>
</dbReference>
<evidence type="ECO:0000313" key="13">
    <source>
        <dbReference type="EMBL" id="ADI29702.1"/>
    </source>
</evidence>